<dbReference type="Gene3D" id="3.40.50.10310">
    <property type="entry name" value="Creatininase"/>
    <property type="match status" value="1"/>
</dbReference>
<evidence type="ECO:0000313" key="7">
    <source>
        <dbReference type="Proteomes" id="UP000219440"/>
    </source>
</evidence>
<dbReference type="RefSeq" id="WP_097059683.1">
    <property type="nucleotide sequence ID" value="NZ_BMLC01000002.1"/>
</dbReference>
<comment type="similarity">
    <text evidence="5">Belongs to the creatininase superfamily.</text>
</comment>
<dbReference type="AlphaFoldDB" id="A0A2C8YSF3"/>
<keyword evidence="4" id="KW-0862">Zinc</keyword>
<evidence type="ECO:0000256" key="4">
    <source>
        <dbReference type="ARBA" id="ARBA00022833"/>
    </source>
</evidence>
<dbReference type="GO" id="GO:0046872">
    <property type="term" value="F:metal ion binding"/>
    <property type="evidence" value="ECO:0007669"/>
    <property type="project" value="UniProtKB-KW"/>
</dbReference>
<keyword evidence="3 6" id="KW-0378">Hydrolase</keyword>
<dbReference type="PANTHER" id="PTHR35005:SF1">
    <property type="entry name" value="2-AMINO-5-FORMYLAMINO-6-RIBOSYLAMINOPYRIMIDIN-4(3H)-ONE 5'-MONOPHOSPHATE DEFORMYLASE"/>
    <property type="match status" value="1"/>
</dbReference>
<evidence type="ECO:0000256" key="1">
    <source>
        <dbReference type="ARBA" id="ARBA00001947"/>
    </source>
</evidence>
<name>A0A2C8YSF3_9MICO</name>
<evidence type="ECO:0000256" key="2">
    <source>
        <dbReference type="ARBA" id="ARBA00022723"/>
    </source>
</evidence>
<accession>A0A2C8YSF3</accession>
<organism evidence="6 7">
    <name type="scientific">Salinibacterium xinjiangense</name>
    <dbReference type="NCBI Taxonomy" id="386302"/>
    <lineage>
        <taxon>Bacteria</taxon>
        <taxon>Bacillati</taxon>
        <taxon>Actinomycetota</taxon>
        <taxon>Actinomycetes</taxon>
        <taxon>Micrococcales</taxon>
        <taxon>Microbacteriaceae</taxon>
        <taxon>Salinibacterium</taxon>
    </lineage>
</organism>
<protein>
    <submittedName>
        <fullName evidence="6">Creatinine amidohydrolase</fullName>
    </submittedName>
</protein>
<sequence>MSTRELAELSGPAAASALTADSIIVLPTGAIEHHGPHLPLATDLIIADLLSSQVVDAAAATGLDIWRLAPLAYTKSNEHHWAVGTMWIGWDTLMRTLMDIGRSVASTPAKTLVFYNGHGGNTALLMVALRELRIAYGLRTFLMNAGVPAGDGTDGPDERGFGIHGGHAETSIVMALRPELVDLSLAERSVPDQIADFEHIKFNGGAVAFGWTSDDFGPSGVIGDPTASTVQWGAELVERSIAKGVAELGEIARFNK</sequence>
<dbReference type="GO" id="GO:0009231">
    <property type="term" value="P:riboflavin biosynthetic process"/>
    <property type="evidence" value="ECO:0007669"/>
    <property type="project" value="TreeGrafter"/>
</dbReference>
<keyword evidence="2" id="KW-0479">Metal-binding</keyword>
<dbReference type="InterPro" id="IPR024087">
    <property type="entry name" value="Creatininase-like_sf"/>
</dbReference>
<proteinExistence type="inferred from homology"/>
<dbReference type="SUPFAM" id="SSF102215">
    <property type="entry name" value="Creatininase"/>
    <property type="match status" value="1"/>
</dbReference>
<dbReference type="Proteomes" id="UP000219440">
    <property type="component" value="Unassembled WGS sequence"/>
</dbReference>
<dbReference type="Pfam" id="PF02633">
    <property type="entry name" value="Creatininase"/>
    <property type="match status" value="1"/>
</dbReference>
<dbReference type="PANTHER" id="PTHR35005">
    <property type="entry name" value="3-DEHYDRO-SCYLLO-INOSOSE HYDROLASE"/>
    <property type="match status" value="1"/>
</dbReference>
<dbReference type="GO" id="GO:0016811">
    <property type="term" value="F:hydrolase activity, acting on carbon-nitrogen (but not peptide) bonds, in linear amides"/>
    <property type="evidence" value="ECO:0007669"/>
    <property type="project" value="TreeGrafter"/>
</dbReference>
<reference evidence="6 7" key="1">
    <citation type="submission" date="2017-09" db="EMBL/GenBank/DDBJ databases">
        <authorList>
            <person name="Ehlers B."/>
            <person name="Leendertz F.H."/>
        </authorList>
    </citation>
    <scope>NUCLEOTIDE SEQUENCE [LARGE SCALE GENOMIC DNA]</scope>
    <source>
        <strain evidence="6 7">CGMCC 1.05381</strain>
    </source>
</reference>
<evidence type="ECO:0000313" key="6">
    <source>
        <dbReference type="EMBL" id="SOE53555.1"/>
    </source>
</evidence>
<dbReference type="OrthoDB" id="9801445at2"/>
<evidence type="ECO:0000256" key="5">
    <source>
        <dbReference type="ARBA" id="ARBA00024029"/>
    </source>
</evidence>
<evidence type="ECO:0000256" key="3">
    <source>
        <dbReference type="ARBA" id="ARBA00022801"/>
    </source>
</evidence>
<keyword evidence="7" id="KW-1185">Reference proteome</keyword>
<comment type="cofactor">
    <cofactor evidence="1">
        <name>Zn(2+)</name>
        <dbReference type="ChEBI" id="CHEBI:29105"/>
    </cofactor>
</comment>
<dbReference type="InterPro" id="IPR003785">
    <property type="entry name" value="Creatininase/forma_Hydrolase"/>
</dbReference>
<dbReference type="EMBL" id="OCST01000001">
    <property type="protein sequence ID" value="SOE53555.1"/>
    <property type="molecule type" value="Genomic_DNA"/>
</dbReference>
<gene>
    <name evidence="6" type="ORF">SAMN06296378_0571</name>
</gene>